<dbReference type="GO" id="GO:0016851">
    <property type="term" value="F:magnesium chelatase activity"/>
    <property type="evidence" value="ECO:0007669"/>
    <property type="project" value="UniProtKB-EC"/>
</dbReference>
<evidence type="ECO:0000256" key="1">
    <source>
        <dbReference type="SAM" id="MobiDB-lite"/>
    </source>
</evidence>
<dbReference type="EMBL" id="BFBR01000001">
    <property type="protein sequence ID" value="GBF56921.1"/>
    <property type="molecule type" value="Genomic_DNA"/>
</dbReference>
<evidence type="ECO:0000313" key="3">
    <source>
        <dbReference type="EMBL" id="GBF56921.1"/>
    </source>
</evidence>
<dbReference type="PANTHER" id="PTHR43473:SF2">
    <property type="entry name" value="MAGNESIUM-CHELATASE SUBUNIT CHLD, CHLOROPLASTIC"/>
    <property type="match status" value="1"/>
</dbReference>
<dbReference type="Pfam" id="PF13519">
    <property type="entry name" value="VWA_2"/>
    <property type="match status" value="1"/>
</dbReference>
<dbReference type="PROSITE" id="PS50234">
    <property type="entry name" value="VWFA"/>
    <property type="match status" value="1"/>
</dbReference>
<feature type="region of interest" description="Disordered" evidence="1">
    <location>
        <begin position="343"/>
        <end position="365"/>
    </location>
</feature>
<dbReference type="InterPro" id="IPR036465">
    <property type="entry name" value="vWFA_dom_sf"/>
</dbReference>
<name>A0A2P2E780_9PROT</name>
<dbReference type="SUPFAM" id="SSF52540">
    <property type="entry name" value="P-loop containing nucleoside triphosphate hydrolases"/>
    <property type="match status" value="1"/>
</dbReference>
<dbReference type="AlphaFoldDB" id="A0A2P2E780"/>
<sequence>MGNSTQTQRPPCATWPQAMLIAHLFALDPHGLGGVVIKGRGSPFVDAWLELVAELLPDAAPMRRCPVQTGDDRLLGGLDLATSLALGRPVVQRGLLSEVDGGVLVLPMAERLTTSTAARIAAALDQGAFQLERDGLTSRLPASFGIVLIDESHSPEETPPAALLERCSFRLDGNGLGLADLTGDGLSAHELARARADLPNIGHESEELLDAICEAAQAFGLHSARPALMCLRVAKLAACLDGRSAVGLGDVTLAAQLVLAPQALQLPPPPEQDETQDREPDPPDSNAEEPPEPPPPEPHNSSADADAQSPEPEPPQPPTINPADVLVDAVKSALPAELIAALSSGAKSSRASRGAGGGGGTMEKSVLRGRPIRSRTGSLKPGERLNIIETLRAAAPWQKIRRRGEGAIGARPRIEVRKSDFRIRCFAQPKEATTILVVDASGSSAFQRLAEAKGAVEILLAQAYVDRSRVALVAFRHQSADVLLPPTRSLARARRQLADLAGGGGTPLAAGLEVGLTLALAEKAKGRTPRLLVLTDGRANVTRDGQSGRSLAMAEALQAARMIGLSGIAAVHIDTSPFPRPEARELAVAMGGTYAPLPYLNAQAITAV</sequence>
<dbReference type="InterPro" id="IPR027417">
    <property type="entry name" value="P-loop_NTPase"/>
</dbReference>
<dbReference type="PANTHER" id="PTHR43473">
    <property type="entry name" value="MAGNESIUM-CHELATASE SUBUNIT CHLD, CHLOROPLASTIC"/>
    <property type="match status" value="1"/>
</dbReference>
<comment type="caution">
    <text evidence="3">The sequence shown here is derived from an EMBL/GenBank/DDBJ whole genome shotgun (WGS) entry which is preliminary data.</text>
</comment>
<feature type="region of interest" description="Disordered" evidence="1">
    <location>
        <begin position="265"/>
        <end position="322"/>
    </location>
</feature>
<dbReference type="Proteomes" id="UP000245086">
    <property type="component" value="Unassembled WGS sequence"/>
</dbReference>
<dbReference type="NCBIfam" id="NF009943">
    <property type="entry name" value="PRK13406.1"/>
    <property type="match status" value="1"/>
</dbReference>
<gene>
    <name evidence="3" type="primary">bchD</name>
    <name evidence="3" type="ORF">PbB2_00578</name>
</gene>
<protein>
    <submittedName>
        <fullName evidence="3">Magnesium-chelatase 60 kDa subunit</fullName>
        <ecNumber evidence="3">6.6.1.1</ecNumber>
    </submittedName>
</protein>
<dbReference type="RefSeq" id="WP_108983758.1">
    <property type="nucleotide sequence ID" value="NZ_BFBR01000001.1"/>
</dbReference>
<dbReference type="InterPro" id="IPR041628">
    <property type="entry name" value="ChlI/MoxR_AAA_lid"/>
</dbReference>
<dbReference type="SUPFAM" id="SSF53300">
    <property type="entry name" value="vWA-like"/>
    <property type="match status" value="1"/>
</dbReference>
<dbReference type="Gene3D" id="3.40.50.410">
    <property type="entry name" value="von Willebrand factor, type A domain"/>
    <property type="match status" value="1"/>
</dbReference>
<dbReference type="SMART" id="SM00327">
    <property type="entry name" value="VWA"/>
    <property type="match status" value="1"/>
</dbReference>
<dbReference type="Pfam" id="PF17863">
    <property type="entry name" value="AAA_lid_2"/>
    <property type="match status" value="1"/>
</dbReference>
<keyword evidence="4" id="KW-1185">Reference proteome</keyword>
<proteinExistence type="predicted"/>
<dbReference type="InterPro" id="IPR002035">
    <property type="entry name" value="VWF_A"/>
</dbReference>
<organism evidence="3 4">
    <name type="scientific">Candidatus Phycosocius bacilliformis</name>
    <dbReference type="NCBI Taxonomy" id="1445552"/>
    <lineage>
        <taxon>Bacteria</taxon>
        <taxon>Pseudomonadati</taxon>
        <taxon>Pseudomonadota</taxon>
        <taxon>Alphaproteobacteria</taxon>
        <taxon>Caulobacterales</taxon>
        <taxon>Caulobacterales incertae sedis</taxon>
        <taxon>Candidatus Phycosocius</taxon>
    </lineage>
</organism>
<evidence type="ECO:0000313" key="4">
    <source>
        <dbReference type="Proteomes" id="UP000245086"/>
    </source>
</evidence>
<keyword evidence="3" id="KW-0436">Ligase</keyword>
<reference evidence="3 4" key="1">
    <citation type="journal article" date="2018" name="Genome Announc.">
        <title>Draft Genome Sequence of "Candidatus Phycosocius bacilliformis," an Alphaproteobacterial Ectosymbiont of the Hydrocarbon-Producing Green Alga Botryococcus braunii.</title>
        <authorList>
            <person name="Tanabe Y."/>
            <person name="Yamaguchi H."/>
            <person name="Watanabe M.M."/>
        </authorList>
    </citation>
    <scope>NUCLEOTIDE SEQUENCE [LARGE SCALE GENOMIC DNA]</scope>
    <source>
        <strain evidence="3 4">BOTRYCO-2</strain>
    </source>
</reference>
<dbReference type="OrthoDB" id="9775079at2"/>
<dbReference type="EC" id="6.6.1.1" evidence="3"/>
<dbReference type="Gene3D" id="3.40.50.300">
    <property type="entry name" value="P-loop containing nucleotide triphosphate hydrolases"/>
    <property type="match status" value="1"/>
</dbReference>
<accession>A0A2P2E780</accession>
<dbReference type="Gene3D" id="1.10.8.80">
    <property type="entry name" value="Magnesium chelatase subunit I, C-Terminal domain"/>
    <property type="match status" value="1"/>
</dbReference>
<feature type="compositionally biased region" description="Low complexity" evidence="1">
    <location>
        <begin position="343"/>
        <end position="353"/>
    </location>
</feature>
<feature type="compositionally biased region" description="Pro residues" evidence="1">
    <location>
        <begin position="311"/>
        <end position="320"/>
    </location>
</feature>
<evidence type="ECO:0000259" key="2">
    <source>
        <dbReference type="PROSITE" id="PS50234"/>
    </source>
</evidence>
<feature type="domain" description="VWFA" evidence="2">
    <location>
        <begin position="433"/>
        <end position="573"/>
    </location>
</feature>